<name>A0A9X3XE97_9BACT</name>
<evidence type="ECO:0000313" key="2">
    <source>
        <dbReference type="EMBL" id="MDC3986416.1"/>
    </source>
</evidence>
<dbReference type="AlphaFoldDB" id="A0A9X3XE97"/>
<dbReference type="EMBL" id="JAGTJJ010000038">
    <property type="protein sequence ID" value="MDC3986416.1"/>
    <property type="molecule type" value="Genomic_DNA"/>
</dbReference>
<reference evidence="2 3" key="1">
    <citation type="submission" date="2021-04" db="EMBL/GenBank/DDBJ databases">
        <title>Genome analysis of Polyangium sp.</title>
        <authorList>
            <person name="Li Y."/>
            <person name="Wang J."/>
        </authorList>
    </citation>
    <scope>NUCLEOTIDE SEQUENCE [LARGE SCALE GENOMIC DNA]</scope>
    <source>
        <strain evidence="2 3">SDU14</strain>
    </source>
</reference>
<gene>
    <name evidence="2" type="ORF">KEG57_38425</name>
</gene>
<feature type="region of interest" description="Disordered" evidence="1">
    <location>
        <begin position="86"/>
        <end position="105"/>
    </location>
</feature>
<sequence>MIEPIGLGFAGDGRLVHLTALSARDLLWRLRQVNGLRRHELSLFEWRDTMEPELRPGSERPGDLQNPAIATRVRLVRRLRWNRTLAPMERPGDRPDEPRGPRHPALPFISSRELRRVEGVVAARVLDGVWKLSSEEGHMSRGMVPGRGRPDRNRCDYVLLFGAIFVVERLRFASVCDAGVSDVLVERADRSFRLLRFEGVATARDGRGLVLRLRDRMRLDRAWTAPMEDRSEEAVLRWYKVRAVVPQEGFTFVEGPSLLG</sequence>
<feature type="compositionally biased region" description="Basic and acidic residues" evidence="1">
    <location>
        <begin position="90"/>
        <end position="100"/>
    </location>
</feature>
<accession>A0A9X3XE97</accession>
<comment type="caution">
    <text evidence="2">The sequence shown here is derived from an EMBL/GenBank/DDBJ whole genome shotgun (WGS) entry which is preliminary data.</text>
</comment>
<proteinExistence type="predicted"/>
<dbReference type="RefSeq" id="WP_272424426.1">
    <property type="nucleotide sequence ID" value="NZ_JAGTJJ010000038.1"/>
</dbReference>
<evidence type="ECO:0000256" key="1">
    <source>
        <dbReference type="SAM" id="MobiDB-lite"/>
    </source>
</evidence>
<organism evidence="2 3">
    <name type="scientific">Polyangium jinanense</name>
    <dbReference type="NCBI Taxonomy" id="2829994"/>
    <lineage>
        <taxon>Bacteria</taxon>
        <taxon>Pseudomonadati</taxon>
        <taxon>Myxococcota</taxon>
        <taxon>Polyangia</taxon>
        <taxon>Polyangiales</taxon>
        <taxon>Polyangiaceae</taxon>
        <taxon>Polyangium</taxon>
    </lineage>
</organism>
<keyword evidence="3" id="KW-1185">Reference proteome</keyword>
<protein>
    <submittedName>
        <fullName evidence="2">Uncharacterized protein</fullName>
    </submittedName>
</protein>
<evidence type="ECO:0000313" key="3">
    <source>
        <dbReference type="Proteomes" id="UP001151081"/>
    </source>
</evidence>
<dbReference type="Proteomes" id="UP001151081">
    <property type="component" value="Unassembled WGS sequence"/>
</dbReference>